<reference evidence="1 2" key="1">
    <citation type="submission" date="2020-04" db="EMBL/GenBank/DDBJ databases">
        <title>Paenibacillus algicola sp. nov., a novel marine bacterium producing alginate lyase.</title>
        <authorList>
            <person name="Huang H."/>
        </authorList>
    </citation>
    <scope>NUCLEOTIDE SEQUENCE [LARGE SCALE GENOMIC DNA]</scope>
    <source>
        <strain evidence="1 2">L7-75</strain>
    </source>
</reference>
<sequence>MSSESQKLDILIFGAHSDDAEIGMAGTIAKHTQAGLSVGVCDLTRAEMSSNGTVENRQMEAKAAARALDLKVRCNLELDDRGLWMTAEHVEAIVKVIRTYSPSIVFAPYWEDRHPDHVACSKLVEEAVFNAKLRRYMPDSAAVRVEQLYFYFINDLGKADLIVDVTSHYEQKVQALSCYRSQFEKNDPDSVSTPLTEGYIERVRARDSLLGQRSLIPYAEGFASKTPYTVRLFGSHTEA</sequence>
<protein>
    <submittedName>
        <fullName evidence="1">Bacillithiol biosynthesis deacetylase BshB1</fullName>
    </submittedName>
</protein>
<proteinExistence type="predicted"/>
<keyword evidence="2" id="KW-1185">Reference proteome</keyword>
<dbReference type="Proteomes" id="UP000565468">
    <property type="component" value="Unassembled WGS sequence"/>
</dbReference>
<name>A0A848M9U7_PAELE</name>
<dbReference type="InterPro" id="IPR023842">
    <property type="entry name" value="Bacillithiol_biosynth_BshB1"/>
</dbReference>
<dbReference type="NCBIfam" id="TIGR04001">
    <property type="entry name" value="thiol_BshB1"/>
    <property type="match status" value="1"/>
</dbReference>
<dbReference type="InterPro" id="IPR003737">
    <property type="entry name" value="GlcNAc_PI_deacetylase-related"/>
</dbReference>
<dbReference type="InterPro" id="IPR024078">
    <property type="entry name" value="LmbE-like_dom_sf"/>
</dbReference>
<dbReference type="SUPFAM" id="SSF102588">
    <property type="entry name" value="LmbE-like"/>
    <property type="match status" value="1"/>
</dbReference>
<dbReference type="PANTHER" id="PTHR12993:SF30">
    <property type="entry name" value="N-ACETYL-ALPHA-D-GLUCOSAMINYL L-MALATE DEACETYLASE 1"/>
    <property type="match status" value="1"/>
</dbReference>
<comment type="caution">
    <text evidence="1">The sequence shown here is derived from an EMBL/GenBank/DDBJ whole genome shotgun (WGS) entry which is preliminary data.</text>
</comment>
<accession>A0A848M9U7</accession>
<dbReference type="Gene3D" id="3.40.50.10320">
    <property type="entry name" value="LmbE-like"/>
    <property type="match status" value="1"/>
</dbReference>
<organism evidence="1 2">
    <name type="scientific">Paenibacillus lemnae</name>
    <dbReference type="NCBI Taxonomy" id="1330551"/>
    <lineage>
        <taxon>Bacteria</taxon>
        <taxon>Bacillati</taxon>
        <taxon>Bacillota</taxon>
        <taxon>Bacilli</taxon>
        <taxon>Bacillales</taxon>
        <taxon>Paenibacillaceae</taxon>
        <taxon>Paenibacillus</taxon>
    </lineage>
</organism>
<gene>
    <name evidence="1" type="primary">bshB1</name>
    <name evidence="1" type="ORF">HII30_19895</name>
</gene>
<dbReference type="AlphaFoldDB" id="A0A848M9U7"/>
<dbReference type="GO" id="GO:0071793">
    <property type="term" value="P:bacillithiol biosynthetic process"/>
    <property type="evidence" value="ECO:0007669"/>
    <property type="project" value="InterPro"/>
</dbReference>
<dbReference type="EMBL" id="JABBPN010000027">
    <property type="protein sequence ID" value="NMO98018.1"/>
    <property type="molecule type" value="Genomic_DNA"/>
</dbReference>
<dbReference type="Pfam" id="PF02585">
    <property type="entry name" value="PIG-L"/>
    <property type="match status" value="1"/>
</dbReference>
<dbReference type="GO" id="GO:0016811">
    <property type="term" value="F:hydrolase activity, acting on carbon-nitrogen (but not peptide) bonds, in linear amides"/>
    <property type="evidence" value="ECO:0007669"/>
    <property type="project" value="TreeGrafter"/>
</dbReference>
<evidence type="ECO:0000313" key="1">
    <source>
        <dbReference type="EMBL" id="NMO98018.1"/>
    </source>
</evidence>
<evidence type="ECO:0000313" key="2">
    <source>
        <dbReference type="Proteomes" id="UP000565468"/>
    </source>
</evidence>
<dbReference type="PANTHER" id="PTHR12993">
    <property type="entry name" value="N-ACETYLGLUCOSAMINYL-PHOSPHATIDYLINOSITOL DE-N-ACETYLASE-RELATED"/>
    <property type="match status" value="1"/>
</dbReference>
<dbReference type="RefSeq" id="WP_169506789.1">
    <property type="nucleotide sequence ID" value="NZ_JABBPN010000027.1"/>
</dbReference>
<dbReference type="GO" id="GO:0019213">
    <property type="term" value="F:deacetylase activity"/>
    <property type="evidence" value="ECO:0007669"/>
    <property type="project" value="InterPro"/>
</dbReference>